<dbReference type="Proteomes" id="UP000334990">
    <property type="component" value="Unassembled WGS sequence"/>
</dbReference>
<dbReference type="EMBL" id="BLAD01000047">
    <property type="protein sequence ID" value="GES00823.1"/>
    <property type="molecule type" value="Genomic_DNA"/>
</dbReference>
<reference evidence="1 2" key="1">
    <citation type="submission" date="2019-10" db="EMBL/GenBank/DDBJ databases">
        <title>Whole genome shotgun sequence of Acrocarpospora corrugata NBRC 13972.</title>
        <authorList>
            <person name="Ichikawa N."/>
            <person name="Kimura A."/>
            <person name="Kitahashi Y."/>
            <person name="Komaki H."/>
            <person name="Oguchi A."/>
        </authorList>
    </citation>
    <scope>NUCLEOTIDE SEQUENCE [LARGE SCALE GENOMIC DNA]</scope>
    <source>
        <strain evidence="1 2">NBRC 13972</strain>
    </source>
</reference>
<proteinExistence type="predicted"/>
<dbReference type="AlphaFoldDB" id="A0A5M3W0K8"/>
<accession>A0A5M3W0K8</accession>
<keyword evidence="2" id="KW-1185">Reference proteome</keyword>
<evidence type="ECO:0000313" key="1">
    <source>
        <dbReference type="EMBL" id="GES00823.1"/>
    </source>
</evidence>
<evidence type="ECO:0000313" key="2">
    <source>
        <dbReference type="Proteomes" id="UP000334990"/>
    </source>
</evidence>
<protein>
    <submittedName>
        <fullName evidence="1">Uncharacterized protein</fullName>
    </submittedName>
</protein>
<comment type="caution">
    <text evidence="1">The sequence shown here is derived from an EMBL/GenBank/DDBJ whole genome shotgun (WGS) entry which is preliminary data.</text>
</comment>
<dbReference type="RefSeq" id="WP_155337151.1">
    <property type="nucleotide sequence ID" value="NZ_BAAABN010000047.1"/>
</dbReference>
<sequence>MRTFQRELQLIRAGLRDLTAGVDSDDPGLLVECGWTWGIVKDAPAVETPLDVGPQPEGVAGAAPILYFTVNAMAGIGDLFSERTRVLGLLNDDQMALASRCIVAGR</sequence>
<organism evidence="1 2">
    <name type="scientific">Acrocarpospora corrugata</name>
    <dbReference type="NCBI Taxonomy" id="35763"/>
    <lineage>
        <taxon>Bacteria</taxon>
        <taxon>Bacillati</taxon>
        <taxon>Actinomycetota</taxon>
        <taxon>Actinomycetes</taxon>
        <taxon>Streptosporangiales</taxon>
        <taxon>Streptosporangiaceae</taxon>
        <taxon>Acrocarpospora</taxon>
    </lineage>
</organism>
<gene>
    <name evidence="1" type="ORF">Acor_28870</name>
</gene>
<name>A0A5M3W0K8_9ACTN</name>